<dbReference type="Proteomes" id="UP000479710">
    <property type="component" value="Unassembled WGS sequence"/>
</dbReference>
<feature type="compositionally biased region" description="Polar residues" evidence="1">
    <location>
        <begin position="127"/>
        <end position="136"/>
    </location>
</feature>
<name>A0A6G1CVP9_9ORYZ</name>
<evidence type="ECO:0000313" key="2">
    <source>
        <dbReference type="EMBL" id="KAF0903974.1"/>
    </source>
</evidence>
<proteinExistence type="predicted"/>
<dbReference type="AlphaFoldDB" id="A0A6G1CVP9"/>
<dbReference type="EMBL" id="SPHZ02000008">
    <property type="protein sequence ID" value="KAF0903974.1"/>
    <property type="molecule type" value="Genomic_DNA"/>
</dbReference>
<organism evidence="2 3">
    <name type="scientific">Oryza meyeriana var. granulata</name>
    <dbReference type="NCBI Taxonomy" id="110450"/>
    <lineage>
        <taxon>Eukaryota</taxon>
        <taxon>Viridiplantae</taxon>
        <taxon>Streptophyta</taxon>
        <taxon>Embryophyta</taxon>
        <taxon>Tracheophyta</taxon>
        <taxon>Spermatophyta</taxon>
        <taxon>Magnoliopsida</taxon>
        <taxon>Liliopsida</taxon>
        <taxon>Poales</taxon>
        <taxon>Poaceae</taxon>
        <taxon>BOP clade</taxon>
        <taxon>Oryzoideae</taxon>
        <taxon>Oryzeae</taxon>
        <taxon>Oryzinae</taxon>
        <taxon>Oryza</taxon>
        <taxon>Oryza meyeriana</taxon>
    </lineage>
</organism>
<sequence>MSTMARRGAMKTMEMNAVSRCLPAAALEWESLKLHIHPPPPEVHAGPTLLRAPHSFVITNRTVPSSAAACLFHTTVLKEAMAGELEIHHQPPPPVPSLSSQFSSSPQAALLQPRRQAEAMDLKVTRSADSVSSPLSSMGEGEAMNGVTARSAN</sequence>
<evidence type="ECO:0000313" key="3">
    <source>
        <dbReference type="Proteomes" id="UP000479710"/>
    </source>
</evidence>
<feature type="compositionally biased region" description="Basic and acidic residues" evidence="1">
    <location>
        <begin position="115"/>
        <end position="126"/>
    </location>
</feature>
<keyword evidence="3" id="KW-1185">Reference proteome</keyword>
<protein>
    <submittedName>
        <fullName evidence="2">Uncharacterized protein</fullName>
    </submittedName>
</protein>
<comment type="caution">
    <text evidence="2">The sequence shown here is derived from an EMBL/GenBank/DDBJ whole genome shotgun (WGS) entry which is preliminary data.</text>
</comment>
<gene>
    <name evidence="2" type="ORF">E2562_030106</name>
</gene>
<feature type="region of interest" description="Disordered" evidence="1">
    <location>
        <begin position="83"/>
        <end position="153"/>
    </location>
</feature>
<reference evidence="2 3" key="1">
    <citation type="submission" date="2019-11" db="EMBL/GenBank/DDBJ databases">
        <title>Whole genome sequence of Oryza granulata.</title>
        <authorList>
            <person name="Li W."/>
        </authorList>
    </citation>
    <scope>NUCLEOTIDE SEQUENCE [LARGE SCALE GENOMIC DNA]</scope>
    <source>
        <strain evidence="3">cv. Menghai</strain>
        <tissue evidence="2">Leaf</tissue>
    </source>
</reference>
<feature type="compositionally biased region" description="Low complexity" evidence="1">
    <location>
        <begin position="97"/>
        <end position="107"/>
    </location>
</feature>
<evidence type="ECO:0000256" key="1">
    <source>
        <dbReference type="SAM" id="MobiDB-lite"/>
    </source>
</evidence>
<accession>A0A6G1CVP9</accession>